<dbReference type="UniPathway" id="UPA00988"/>
<comment type="similarity">
    <text evidence="4">Belongs to the ELP4 family.</text>
</comment>
<evidence type="ECO:0000256" key="9">
    <source>
        <dbReference type="SAM" id="MobiDB-lite"/>
    </source>
</evidence>
<dbReference type="OMA" id="QGMLKVH"/>
<dbReference type="eggNOG" id="KOG3949">
    <property type="taxonomic scope" value="Eukaryota"/>
</dbReference>
<dbReference type="InterPro" id="IPR027417">
    <property type="entry name" value="P-loop_NTPase"/>
</dbReference>
<dbReference type="STRING" id="436907.A7TGK2"/>
<feature type="region of interest" description="Disordered" evidence="9">
    <location>
        <begin position="1"/>
        <end position="122"/>
    </location>
</feature>
<feature type="compositionally biased region" description="Polar residues" evidence="9">
    <location>
        <begin position="72"/>
        <end position="88"/>
    </location>
</feature>
<dbReference type="GO" id="GO:0042802">
    <property type="term" value="F:identical protein binding"/>
    <property type="evidence" value="ECO:0007669"/>
    <property type="project" value="EnsemblFungi"/>
</dbReference>
<evidence type="ECO:0000256" key="5">
    <source>
        <dbReference type="ARBA" id="ARBA00020265"/>
    </source>
</evidence>
<feature type="compositionally biased region" description="Basic and acidic residues" evidence="9">
    <location>
        <begin position="458"/>
        <end position="475"/>
    </location>
</feature>
<evidence type="ECO:0000256" key="7">
    <source>
        <dbReference type="ARBA" id="ARBA00022694"/>
    </source>
</evidence>
<protein>
    <recommendedName>
        <fullName evidence="5">Elongator complex protein 4</fullName>
    </recommendedName>
</protein>
<evidence type="ECO:0000256" key="6">
    <source>
        <dbReference type="ARBA" id="ARBA00022490"/>
    </source>
</evidence>
<dbReference type="Proteomes" id="UP000000267">
    <property type="component" value="Unassembled WGS sequence"/>
</dbReference>
<dbReference type="Pfam" id="PF05625">
    <property type="entry name" value="PAXNEB"/>
    <property type="match status" value="1"/>
</dbReference>
<dbReference type="GO" id="GO:0000049">
    <property type="term" value="F:tRNA binding"/>
    <property type="evidence" value="ECO:0007669"/>
    <property type="project" value="EnsemblFungi"/>
</dbReference>
<evidence type="ECO:0000256" key="4">
    <source>
        <dbReference type="ARBA" id="ARBA00007573"/>
    </source>
</evidence>
<keyword evidence="11" id="KW-1185">Reference proteome</keyword>
<dbReference type="EMBL" id="DS480387">
    <property type="protein sequence ID" value="EDO18609.1"/>
    <property type="molecule type" value="Genomic_DNA"/>
</dbReference>
<keyword evidence="7" id="KW-0819">tRNA processing</keyword>
<reference evidence="10 11" key="1">
    <citation type="journal article" date="2007" name="Proc. Natl. Acad. Sci. U.S.A.">
        <title>Independent sorting-out of thousands of duplicated gene pairs in two yeast species descended from a whole-genome duplication.</title>
        <authorList>
            <person name="Scannell D.R."/>
            <person name="Frank A.C."/>
            <person name="Conant G.C."/>
            <person name="Byrne K.P."/>
            <person name="Woolfit M."/>
            <person name="Wolfe K.H."/>
        </authorList>
    </citation>
    <scope>NUCLEOTIDE SEQUENCE [LARGE SCALE GENOMIC DNA]</scope>
    <source>
        <strain evidence="11">ATCC 22028 / DSM 70294 / BCRC 21397 / CBS 2163 / NBRC 10782 / NRRL Y-8283 / UCD 57-17</strain>
    </source>
</reference>
<evidence type="ECO:0000256" key="8">
    <source>
        <dbReference type="ARBA" id="ARBA00023242"/>
    </source>
</evidence>
<dbReference type="RefSeq" id="XP_001646467.1">
    <property type="nucleotide sequence ID" value="XM_001646417.1"/>
</dbReference>
<evidence type="ECO:0000256" key="3">
    <source>
        <dbReference type="ARBA" id="ARBA00005043"/>
    </source>
</evidence>
<keyword evidence="8" id="KW-0539">Nucleus</keyword>
<dbReference type="KEGG" id="vpo:Kpol_1048p40"/>
<dbReference type="FunCoup" id="A7TGK2">
    <property type="interactions" value="879"/>
</dbReference>
<dbReference type="GO" id="GO:0016887">
    <property type="term" value="F:ATP hydrolysis activity"/>
    <property type="evidence" value="ECO:0007669"/>
    <property type="project" value="EnsemblFungi"/>
</dbReference>
<dbReference type="CDD" id="cd19494">
    <property type="entry name" value="Elp4"/>
    <property type="match status" value="1"/>
</dbReference>
<keyword evidence="6" id="KW-0963">Cytoplasm</keyword>
<gene>
    <name evidence="10" type="ORF">Kpol_1048p40</name>
</gene>
<dbReference type="GeneID" id="5546909"/>
<dbReference type="AlphaFoldDB" id="A7TGK2"/>
<dbReference type="Gene3D" id="3.40.50.300">
    <property type="entry name" value="P-loop containing nucleotide triphosphate hydrolases"/>
    <property type="match status" value="1"/>
</dbReference>
<name>A7TGK2_VANPO</name>
<evidence type="ECO:0000313" key="11">
    <source>
        <dbReference type="Proteomes" id="UP000000267"/>
    </source>
</evidence>
<feature type="compositionally biased region" description="Low complexity" evidence="9">
    <location>
        <begin position="108"/>
        <end position="117"/>
    </location>
</feature>
<dbReference type="InParanoid" id="A7TGK2"/>
<dbReference type="PhylomeDB" id="A7TGK2"/>
<comment type="pathway">
    <text evidence="3">tRNA modification; 5-methoxycarbonylmethyl-2-thiouridine-tRNA biosynthesis.</text>
</comment>
<sequence>MSFRKRGEVLNNGSRGQAAVPGRVPLPTRGTTSAGINRGPASTGINRGLINNMRSERGTGPSAVDRMRNLSLRGSSPGISRGPTSSQADVPISSVEDSHPGIRPSPATSQQTTSTGTKDLDKLLGHMGLPLGTSLLMEETGTTEFQSVLAKIFASQGIVHNRLESTGSTPGNTHVIVLSLNQMFAKELPGIYKGSRRDVKKFKIAEEQSKVSVSNLSESKAPARSNDLKIAWRYGLNDNKPKKDDDEVLIDEHKNYNHQFDITSRIIPAPTLNEITFISPSQNVQAILVQMEQTIQKHKDKIIRIVVPSLLHPAMYPPNMFKISTILPLLHGLKSLTKKYEGSCVLFASVSSDLLDQFLLTQIESIFDSVMRLEPFDQTMLQFLERAYKSQPNKVQHGLIQILKLPIFSERGEMHVIKSEWAFKNGRKRFEIEEWGIPVEDNDEAASGDNCSTAIGDGTHDHSHSHSHSLEDSTKNTKVSLDF</sequence>
<comment type="subcellular location">
    <subcellularLocation>
        <location evidence="2">Cytoplasm</location>
    </subcellularLocation>
    <subcellularLocation>
        <location evidence="1">Nucleus</location>
    </subcellularLocation>
</comment>
<proteinExistence type="inferred from homology"/>
<dbReference type="InterPro" id="IPR008728">
    <property type="entry name" value="Elongator_complex_protein_4"/>
</dbReference>
<dbReference type="PANTHER" id="PTHR12896">
    <property type="entry name" value="PAX6 NEIGHBOR PROTEIN PAXNEB"/>
    <property type="match status" value="1"/>
</dbReference>
<evidence type="ECO:0000313" key="10">
    <source>
        <dbReference type="EMBL" id="EDO18609.1"/>
    </source>
</evidence>
<dbReference type="GO" id="GO:0005737">
    <property type="term" value="C:cytoplasm"/>
    <property type="evidence" value="ECO:0007669"/>
    <property type="project" value="UniProtKB-SubCell"/>
</dbReference>
<dbReference type="GO" id="GO:0006357">
    <property type="term" value="P:regulation of transcription by RNA polymerase II"/>
    <property type="evidence" value="ECO:0007669"/>
    <property type="project" value="EnsemblFungi"/>
</dbReference>
<dbReference type="GO" id="GO:0002098">
    <property type="term" value="P:tRNA wobble uridine modification"/>
    <property type="evidence" value="ECO:0007669"/>
    <property type="project" value="EnsemblFungi"/>
</dbReference>
<accession>A7TGK2</accession>
<dbReference type="GO" id="GO:0033588">
    <property type="term" value="C:elongator holoenzyme complex"/>
    <property type="evidence" value="ECO:0007669"/>
    <property type="project" value="EnsemblFungi"/>
</dbReference>
<evidence type="ECO:0000256" key="1">
    <source>
        <dbReference type="ARBA" id="ARBA00004123"/>
    </source>
</evidence>
<dbReference type="HOGENOM" id="CLU_040685_0_0_1"/>
<organism evidence="11">
    <name type="scientific">Vanderwaltozyma polyspora (strain ATCC 22028 / DSM 70294 / BCRC 21397 / CBS 2163 / NBRC 10782 / NRRL Y-8283 / UCD 57-17)</name>
    <name type="common">Kluyveromyces polysporus</name>
    <dbReference type="NCBI Taxonomy" id="436907"/>
    <lineage>
        <taxon>Eukaryota</taxon>
        <taxon>Fungi</taxon>
        <taxon>Dikarya</taxon>
        <taxon>Ascomycota</taxon>
        <taxon>Saccharomycotina</taxon>
        <taxon>Saccharomycetes</taxon>
        <taxon>Saccharomycetales</taxon>
        <taxon>Saccharomycetaceae</taxon>
        <taxon>Vanderwaltozyma</taxon>
    </lineage>
</organism>
<evidence type="ECO:0000256" key="2">
    <source>
        <dbReference type="ARBA" id="ARBA00004496"/>
    </source>
</evidence>
<dbReference type="OrthoDB" id="289162at2759"/>
<dbReference type="GO" id="GO:0008023">
    <property type="term" value="C:transcription elongation factor complex"/>
    <property type="evidence" value="ECO:0007669"/>
    <property type="project" value="TreeGrafter"/>
</dbReference>
<feature type="region of interest" description="Disordered" evidence="9">
    <location>
        <begin position="441"/>
        <end position="483"/>
    </location>
</feature>
<dbReference type="PANTHER" id="PTHR12896:SF1">
    <property type="entry name" value="ELONGATOR COMPLEX PROTEIN 4"/>
    <property type="match status" value="1"/>
</dbReference>